<organism evidence="9">
    <name type="scientific">Sesamum calycinum</name>
    <dbReference type="NCBI Taxonomy" id="2727403"/>
    <lineage>
        <taxon>Eukaryota</taxon>
        <taxon>Viridiplantae</taxon>
        <taxon>Streptophyta</taxon>
        <taxon>Embryophyta</taxon>
        <taxon>Tracheophyta</taxon>
        <taxon>Spermatophyta</taxon>
        <taxon>Magnoliopsida</taxon>
        <taxon>eudicotyledons</taxon>
        <taxon>Gunneridae</taxon>
        <taxon>Pentapetalae</taxon>
        <taxon>asterids</taxon>
        <taxon>lamiids</taxon>
        <taxon>Lamiales</taxon>
        <taxon>Pedaliaceae</taxon>
        <taxon>Sesamum</taxon>
    </lineage>
</organism>
<dbReference type="PANTHER" id="PTHR31682:SF46">
    <property type="entry name" value="UDP-ARABINOPYRANOSE MUTASE 1"/>
    <property type="match status" value="1"/>
</dbReference>
<dbReference type="InterPro" id="IPR004901">
    <property type="entry name" value="RGP"/>
</dbReference>
<feature type="glycosylation site" description="N-linked (Glc...) arginine" evidence="8">
    <location>
        <position position="183"/>
    </location>
</feature>
<comment type="catalytic activity">
    <reaction evidence="6">
        <text>UDP-beta-L-arabinofuranose = UDP-beta-L-arabinopyranose</text>
        <dbReference type="Rhea" id="RHEA:28350"/>
        <dbReference type="ChEBI" id="CHEBI:61457"/>
        <dbReference type="ChEBI" id="CHEBI:61463"/>
        <dbReference type="EC" id="5.4.99.30"/>
    </reaction>
</comment>
<comment type="subcellular location">
    <subcellularLocation>
        <location evidence="1 6">Golgi apparatus</location>
    </subcellularLocation>
</comment>
<dbReference type="GO" id="GO:0009505">
    <property type="term" value="C:plant-type cell wall"/>
    <property type="evidence" value="ECO:0007669"/>
    <property type="project" value="TreeGrafter"/>
</dbReference>
<comment type="caution">
    <text evidence="9">The sequence shown here is derived from an EMBL/GenBank/DDBJ whole genome shotgun (WGS) entry which is preliminary data.</text>
</comment>
<dbReference type="GO" id="GO:0071669">
    <property type="term" value="P:plant-type cell wall organization or biogenesis"/>
    <property type="evidence" value="ECO:0007669"/>
    <property type="project" value="InterPro"/>
</dbReference>
<dbReference type="PANTHER" id="PTHR31682">
    <property type="entry name" value="UDP-ARABINOSE MUTASE"/>
    <property type="match status" value="1"/>
</dbReference>
<dbReference type="EMBL" id="JACGWM010000005">
    <property type="protein sequence ID" value="KAL0372520.1"/>
    <property type="molecule type" value="Genomic_DNA"/>
</dbReference>
<protein>
    <recommendedName>
        <fullName evidence="6">UDP-arabinopyranose mutase</fullName>
        <ecNumber evidence="6">5.4.99.30</ecNumber>
    </recommendedName>
</protein>
<accession>A0AAW2QY26</accession>
<name>A0AAW2QY26_9LAMI</name>
<reference evidence="9" key="2">
    <citation type="journal article" date="2024" name="Plant">
        <title>Genomic evolution and insights into agronomic trait innovations of Sesamum species.</title>
        <authorList>
            <person name="Miao H."/>
            <person name="Wang L."/>
            <person name="Qu L."/>
            <person name="Liu H."/>
            <person name="Sun Y."/>
            <person name="Le M."/>
            <person name="Wang Q."/>
            <person name="Wei S."/>
            <person name="Zheng Y."/>
            <person name="Lin W."/>
            <person name="Duan Y."/>
            <person name="Cao H."/>
            <person name="Xiong S."/>
            <person name="Wang X."/>
            <person name="Wei L."/>
            <person name="Li C."/>
            <person name="Ma Q."/>
            <person name="Ju M."/>
            <person name="Zhao R."/>
            <person name="Li G."/>
            <person name="Mu C."/>
            <person name="Tian Q."/>
            <person name="Mei H."/>
            <person name="Zhang T."/>
            <person name="Gao T."/>
            <person name="Zhang H."/>
        </authorList>
    </citation>
    <scope>NUCLEOTIDE SEQUENCE</scope>
    <source>
        <strain evidence="9">KEN8</strain>
    </source>
</reference>
<proteinExistence type="inferred from homology"/>
<dbReference type="AlphaFoldDB" id="A0AAW2QY26"/>
<keyword evidence="5 6" id="KW-0961">Cell wall biogenesis/degradation</keyword>
<gene>
    <name evidence="9" type="ORF">Scaly_0933600</name>
</gene>
<dbReference type="GO" id="GO:0071555">
    <property type="term" value="P:cell wall organization"/>
    <property type="evidence" value="ECO:0007669"/>
    <property type="project" value="UniProtKB-UniRule"/>
</dbReference>
<evidence type="ECO:0000256" key="3">
    <source>
        <dbReference type="ARBA" id="ARBA00023034"/>
    </source>
</evidence>
<evidence type="ECO:0000256" key="4">
    <source>
        <dbReference type="ARBA" id="ARBA00023180"/>
    </source>
</evidence>
<feature type="site" description="Required for activity" evidence="7">
    <location>
        <position position="190"/>
    </location>
</feature>
<evidence type="ECO:0000256" key="6">
    <source>
        <dbReference type="PIRNR" id="PIRNR016429"/>
    </source>
</evidence>
<evidence type="ECO:0000256" key="8">
    <source>
        <dbReference type="PIRSR" id="PIRSR016429-51"/>
    </source>
</evidence>
<sequence>MAGERSTPVLKDELDIVIPTIRNLDFLEMWRPFFQPYHLIIVQDGDPSKTIKVPEGFDYELYNRNDINRILGPKASCISFKDSACRCFGYMVSKKKYIYTIDDDCFTFSWYWGLKSLDLGSWILGGFEVVYGFKLVFELGCQRPIRQRYQCSEQHIKNLLSPSTPHFFNTLYDPYREGTDFVRGYPFSLRGGEPTAVSHGLWLNIPDYDAPTQLVKPRERNTRYVDLVMTIPKGTLFPMCGMNLAFNRDLIGPAMYFGLMGDGQPIGRYDDMWAGWCTKVICDHLNLGIKTGLPYIWHSKASNPFVNLKKEYKGIYWQEEIIPFFKSVTLPKECATVQDCYLELSKQVKAKLSSIDPYFTKLADAMVTWIEAWDELNPSGEASAKLTNGAAK</sequence>
<evidence type="ECO:0000256" key="1">
    <source>
        <dbReference type="ARBA" id="ARBA00004555"/>
    </source>
</evidence>
<comment type="function">
    <text evidence="6">Probable UDP-L-arabinose mutase involved in the biosynthesis of cell wall non-cellulosic polysaccharides.</text>
</comment>
<keyword evidence="4 8" id="KW-0325">Glycoprotein</keyword>
<dbReference type="GO" id="GO:0005794">
    <property type="term" value="C:Golgi apparatus"/>
    <property type="evidence" value="ECO:0007669"/>
    <property type="project" value="UniProtKB-SubCell"/>
</dbReference>
<evidence type="ECO:0000313" key="9">
    <source>
        <dbReference type="EMBL" id="KAL0372520.1"/>
    </source>
</evidence>
<dbReference type="GO" id="GO:0005829">
    <property type="term" value="C:cytosol"/>
    <property type="evidence" value="ECO:0007669"/>
    <property type="project" value="UniProtKB-UniRule"/>
</dbReference>
<evidence type="ECO:0000256" key="5">
    <source>
        <dbReference type="ARBA" id="ARBA00023316"/>
    </source>
</evidence>
<dbReference type="GO" id="GO:0052691">
    <property type="term" value="F:UDP-arabinopyranose mutase activity"/>
    <property type="evidence" value="ECO:0007669"/>
    <property type="project" value="UniProtKB-EC"/>
</dbReference>
<reference evidence="9" key="1">
    <citation type="submission" date="2020-06" db="EMBL/GenBank/DDBJ databases">
        <authorList>
            <person name="Li T."/>
            <person name="Hu X."/>
            <person name="Zhang T."/>
            <person name="Song X."/>
            <person name="Zhang H."/>
            <person name="Dai N."/>
            <person name="Sheng W."/>
            <person name="Hou X."/>
            <person name="Wei L."/>
        </authorList>
    </citation>
    <scope>NUCLEOTIDE SEQUENCE</scope>
    <source>
        <strain evidence="9">KEN8</strain>
        <tissue evidence="9">Leaf</tissue>
    </source>
</reference>
<dbReference type="PIRSF" id="PIRSF016429">
    <property type="entry name" value="UPTG"/>
    <property type="match status" value="1"/>
</dbReference>
<dbReference type="EC" id="5.4.99.30" evidence="6"/>
<evidence type="ECO:0000256" key="7">
    <source>
        <dbReference type="PIRSR" id="PIRSR016429-50"/>
    </source>
</evidence>
<dbReference type="GO" id="GO:0033356">
    <property type="term" value="P:UDP-L-arabinose metabolic process"/>
    <property type="evidence" value="ECO:0007669"/>
    <property type="project" value="UniProtKB-UniRule"/>
</dbReference>
<evidence type="ECO:0000256" key="2">
    <source>
        <dbReference type="ARBA" id="ARBA00008986"/>
    </source>
</evidence>
<dbReference type="Pfam" id="PF03214">
    <property type="entry name" value="RGP"/>
    <property type="match status" value="2"/>
</dbReference>
<comment type="similarity">
    <text evidence="2 6">Belongs to the RGP family.</text>
</comment>
<feature type="site" description="Required for activity" evidence="7">
    <location>
        <position position="183"/>
    </location>
</feature>
<keyword evidence="3 6" id="KW-0333">Golgi apparatus</keyword>
<dbReference type="InterPro" id="IPR037595">
    <property type="entry name" value="RGP_fam"/>
</dbReference>